<name>A0ABX7QAP4_9FLAO</name>
<proteinExistence type="predicted"/>
<dbReference type="EMBL" id="CP071448">
    <property type="protein sequence ID" value="QSW87504.1"/>
    <property type="molecule type" value="Genomic_DNA"/>
</dbReference>
<reference evidence="1 2" key="1">
    <citation type="submission" date="2021-03" db="EMBL/GenBank/DDBJ databases">
        <title>Flavobacterium kribbensis sp. nov, an endophytic bacteria, isolated from soybean.</title>
        <authorList>
            <person name="Lee J."/>
            <person name="Seo J."/>
        </authorList>
    </citation>
    <scope>NUCLEOTIDE SEQUENCE [LARGE SCALE GENOMIC DNA]</scope>
    <source>
        <strain evidence="1 2">BB8</strain>
    </source>
</reference>
<gene>
    <name evidence="1" type="ORF">J0383_14535</name>
</gene>
<keyword evidence="2" id="KW-1185">Reference proteome</keyword>
<dbReference type="RefSeq" id="WP_207294733.1">
    <property type="nucleotide sequence ID" value="NZ_CP071448.1"/>
</dbReference>
<organism evidence="1 2">
    <name type="scientific">Flavobacterium endoglycinae</name>
    <dbReference type="NCBI Taxonomy" id="2816357"/>
    <lineage>
        <taxon>Bacteria</taxon>
        <taxon>Pseudomonadati</taxon>
        <taxon>Bacteroidota</taxon>
        <taxon>Flavobacteriia</taxon>
        <taxon>Flavobacteriales</taxon>
        <taxon>Flavobacteriaceae</taxon>
        <taxon>Flavobacterium</taxon>
    </lineage>
</organism>
<protein>
    <recommendedName>
        <fullName evidence="3">Glycosyltransferase family 1 protein</fullName>
    </recommendedName>
</protein>
<dbReference type="Proteomes" id="UP000663440">
    <property type="component" value="Chromosome"/>
</dbReference>
<evidence type="ECO:0008006" key="3">
    <source>
        <dbReference type="Google" id="ProtNLM"/>
    </source>
</evidence>
<accession>A0ABX7QAP4</accession>
<sequence>MTIELSTWTHHLTQLIYSYFYFCKEQKIEVKIIQNETVQHNGVILHVNGKTAFFDYSDDPGFIDSAELYDYYFKRSLREEDYTKNIHPLNFNIPMAYKSHLLVLNLKSDLLFHKKSRTEVIRAFDRLSLFTNSSHAVLDVKRYPKKVQDFGGNIIFHTRLWNPDNHNDADEKERRRNQNDFRINACRILKKTYKNASVGLFADKLADELAPDLILDSKHSNKNNYFNMLSNYNICIADDGLKDTPGWKIGEYLLFGKAVVSTPLNIAVDHFKEHIHYERLSSRNAYLELPEKIDYLLEDKKYLEMGENNLIWSGEYLHPKNYFKRILSIVENNS</sequence>
<evidence type="ECO:0000313" key="2">
    <source>
        <dbReference type="Proteomes" id="UP000663440"/>
    </source>
</evidence>
<evidence type="ECO:0000313" key="1">
    <source>
        <dbReference type="EMBL" id="QSW87504.1"/>
    </source>
</evidence>